<protein>
    <recommendedName>
        <fullName evidence="2">RNA helicase</fullName>
        <ecNumber evidence="2">3.6.4.13</ecNumber>
    </recommendedName>
</protein>
<evidence type="ECO:0000256" key="2">
    <source>
        <dbReference type="ARBA" id="ARBA00012552"/>
    </source>
</evidence>
<dbReference type="InterPro" id="IPR011545">
    <property type="entry name" value="DEAD/DEAH_box_helicase_dom"/>
</dbReference>
<comment type="subcellular location">
    <subcellularLocation>
        <location evidence="1">Nucleus</location>
    </subcellularLocation>
</comment>
<keyword evidence="6 14" id="KW-0347">Helicase</keyword>
<comment type="caution">
    <text evidence="19">The sequence shown here is derived from an EMBL/GenBank/DDBJ whole genome shotgun (WGS) entry which is preliminary data.</text>
</comment>
<dbReference type="Pfam" id="PF25430">
    <property type="entry name" value="DDX23"/>
    <property type="match status" value="1"/>
</dbReference>
<proteinExistence type="inferred from homology"/>
<evidence type="ECO:0000259" key="17">
    <source>
        <dbReference type="PROSITE" id="PS51194"/>
    </source>
</evidence>
<keyword evidence="8" id="KW-0508">mRNA splicing</keyword>
<keyword evidence="5 14" id="KW-0378">Hydrolase</keyword>
<dbReference type="OrthoDB" id="196131at2759"/>
<dbReference type="OMA" id="ARDIKHM"/>
<evidence type="ECO:0000256" key="6">
    <source>
        <dbReference type="ARBA" id="ARBA00022806"/>
    </source>
</evidence>
<dbReference type="SMART" id="SM00487">
    <property type="entry name" value="DEXDc"/>
    <property type="match status" value="1"/>
</dbReference>
<dbReference type="InterPro" id="IPR027417">
    <property type="entry name" value="P-loop_NTPase"/>
</dbReference>
<feature type="domain" description="DEAD-box RNA helicase Q" evidence="18">
    <location>
        <begin position="284"/>
        <end position="312"/>
    </location>
</feature>
<evidence type="ECO:0000256" key="1">
    <source>
        <dbReference type="ARBA" id="ARBA00004123"/>
    </source>
</evidence>
<dbReference type="FunFam" id="3.40.50.300:FF:000322">
    <property type="entry name" value="probable ATP-dependent RNA helicase DDX23"/>
    <property type="match status" value="1"/>
</dbReference>
<feature type="compositionally biased region" description="Pro residues" evidence="15">
    <location>
        <begin position="118"/>
        <end position="128"/>
    </location>
</feature>
<feature type="region of interest" description="Disordered" evidence="15">
    <location>
        <begin position="684"/>
        <end position="721"/>
    </location>
</feature>
<dbReference type="SMART" id="SM00490">
    <property type="entry name" value="HELICc"/>
    <property type="match status" value="1"/>
</dbReference>
<dbReference type="PROSITE" id="PS51194">
    <property type="entry name" value="HELICASE_CTER"/>
    <property type="match status" value="1"/>
</dbReference>
<dbReference type="CDD" id="cd17945">
    <property type="entry name" value="DEADc_DDX23"/>
    <property type="match status" value="1"/>
</dbReference>
<evidence type="ECO:0000256" key="8">
    <source>
        <dbReference type="ARBA" id="ARBA00023187"/>
    </source>
</evidence>
<evidence type="ECO:0000256" key="10">
    <source>
        <dbReference type="ARBA" id="ARBA00037954"/>
    </source>
</evidence>
<evidence type="ECO:0000256" key="15">
    <source>
        <dbReference type="SAM" id="MobiDB-lite"/>
    </source>
</evidence>
<dbReference type="GO" id="GO:0005634">
    <property type="term" value="C:nucleus"/>
    <property type="evidence" value="ECO:0007669"/>
    <property type="project" value="UniProtKB-SubCell"/>
</dbReference>
<keyword evidence="3" id="KW-0507">mRNA processing</keyword>
<comment type="catalytic activity">
    <reaction evidence="12">
        <text>ATP + H2O = ADP + phosphate + H(+)</text>
        <dbReference type="Rhea" id="RHEA:13065"/>
        <dbReference type="ChEBI" id="CHEBI:15377"/>
        <dbReference type="ChEBI" id="CHEBI:15378"/>
        <dbReference type="ChEBI" id="CHEBI:30616"/>
        <dbReference type="ChEBI" id="CHEBI:43474"/>
        <dbReference type="ChEBI" id="CHEBI:456216"/>
        <dbReference type="EC" id="3.6.4.13"/>
    </reaction>
</comment>
<evidence type="ECO:0000256" key="9">
    <source>
        <dbReference type="ARBA" id="ARBA00023242"/>
    </source>
</evidence>
<dbReference type="EC" id="3.6.4.13" evidence="2"/>
<evidence type="ECO:0000256" key="11">
    <source>
        <dbReference type="ARBA" id="ARBA00038719"/>
    </source>
</evidence>
<comment type="subunit">
    <text evidence="11">Component of the U5 snRNP complex.</text>
</comment>
<gene>
    <name evidence="19" type="ORF">NEOLI_001142</name>
</gene>
<dbReference type="GO" id="GO:0016787">
    <property type="term" value="F:hydrolase activity"/>
    <property type="evidence" value="ECO:0007669"/>
    <property type="project" value="UniProtKB-KW"/>
</dbReference>
<feature type="short sequence motif" description="Q motif" evidence="13">
    <location>
        <begin position="284"/>
        <end position="312"/>
    </location>
</feature>
<dbReference type="InterPro" id="IPR001650">
    <property type="entry name" value="Helicase_C-like"/>
</dbReference>
<dbReference type="Pfam" id="PF00270">
    <property type="entry name" value="DEAD"/>
    <property type="match status" value="1"/>
</dbReference>
<dbReference type="PROSITE" id="PS00039">
    <property type="entry name" value="DEAD_ATP_HELICASE"/>
    <property type="match status" value="1"/>
</dbReference>
<dbReference type="Pfam" id="PF00271">
    <property type="entry name" value="Helicase_C"/>
    <property type="match status" value="1"/>
</dbReference>
<dbReference type="GO" id="GO:0003724">
    <property type="term" value="F:RNA helicase activity"/>
    <property type="evidence" value="ECO:0007669"/>
    <property type="project" value="UniProtKB-EC"/>
</dbReference>
<feature type="compositionally biased region" description="Basic and acidic residues" evidence="15">
    <location>
        <begin position="58"/>
        <end position="76"/>
    </location>
</feature>
<evidence type="ECO:0000259" key="18">
    <source>
        <dbReference type="PROSITE" id="PS51195"/>
    </source>
</evidence>
<dbReference type="PANTHER" id="PTHR47958">
    <property type="entry name" value="ATP-DEPENDENT RNA HELICASE DBP3"/>
    <property type="match status" value="1"/>
</dbReference>
<dbReference type="Proteomes" id="UP000186594">
    <property type="component" value="Unassembled WGS sequence"/>
</dbReference>
<comment type="similarity">
    <text evidence="10">Belongs to the DEAD box helicase family. DDX23/PRP28 subfamily.</text>
</comment>
<keyword evidence="4 14" id="KW-0547">Nucleotide-binding</keyword>
<accession>A0A1U7LMK2</accession>
<evidence type="ECO:0000256" key="4">
    <source>
        <dbReference type="ARBA" id="ARBA00022741"/>
    </source>
</evidence>
<feature type="region of interest" description="Disordered" evidence="15">
    <location>
        <begin position="58"/>
        <end position="142"/>
    </location>
</feature>
<evidence type="ECO:0000256" key="7">
    <source>
        <dbReference type="ARBA" id="ARBA00022840"/>
    </source>
</evidence>
<feature type="domain" description="Helicase ATP-binding" evidence="16">
    <location>
        <begin position="315"/>
        <end position="518"/>
    </location>
</feature>
<sequence length="721" mass="81056">MNAIPPPPKSPPLPQPPSSRTIPSLEELIKKKKEEEAANSKPKFLSKQERAALALERRSQKVKLEREKQENGKKLFQEFLAHTTEAMEGVIPTGPRTRGPPTGPSSMRNKRPGRTRPDMPPPPPPPPKELPKGEPRTMEQEEAKALKDKYLGLEQPKKKKRKINDKKFNFDWDVQDDTSTDINPLYANRHDAQFYGRGKLAGFDDVDLHKNRTAYVAELVKDGQDQERTRRLMELEQRRAAKVDWQDRPWFEKPLDQMKERDWRIFKEDFSIVTKGGGIPNPIRNWKESNLPKTIMELIAKVGYKEPSPIQRAAIPIGLALRDIIGIAETGSGKTAAFVLPMLSYIMEMPPLDDFNKTNGPYAIALVPTRELAQQIELEANKFAKPVGFKCVSIVGGHTIEEQAYNLREGAEIVIATPGRLIDCLERRVLVLNQCAYVVLDEADRMIDLGFEEAVQGILEALPVQNQKPDTEDAENPVKMSKWIGGKERYRQTVMFSATMPNSLERLARKYLRRPAIVTIGNAGQAVDTVEQRVEFVPEDKKKKRLEEMLNSNEFAAPIIIFVNIKRNCDGLAKVLSNLGWRAVTLHGGKSQDQREAALSQLRAGNADILVATDLAGRGIDVSDVSLVVNYNMAKNIEDYTHRIGRTGRAGKSGVAITLLTNDDQDTFFDLRLMLSKSSISKVPDELRNHEAARTRPGSRPAQKKAAEDTQWTPAIVQNLD</sequence>
<feature type="compositionally biased region" description="Basic and acidic residues" evidence="15">
    <location>
        <begin position="129"/>
        <end position="142"/>
    </location>
</feature>
<feature type="compositionally biased region" description="Pro residues" evidence="15">
    <location>
        <begin position="1"/>
        <end position="17"/>
    </location>
</feature>
<evidence type="ECO:0000313" key="19">
    <source>
        <dbReference type="EMBL" id="OLL23772.1"/>
    </source>
</evidence>
<dbReference type="FunFam" id="3.40.50.300:FF:000520">
    <property type="entry name" value="probable ATP-dependent RNA helicase DDX23"/>
    <property type="match status" value="1"/>
</dbReference>
<evidence type="ECO:0000256" key="12">
    <source>
        <dbReference type="ARBA" id="ARBA00047984"/>
    </source>
</evidence>
<evidence type="ECO:0000313" key="20">
    <source>
        <dbReference type="Proteomes" id="UP000186594"/>
    </source>
</evidence>
<keyword evidence="9" id="KW-0539">Nucleus</keyword>
<feature type="region of interest" description="Disordered" evidence="15">
    <location>
        <begin position="1"/>
        <end position="22"/>
    </location>
</feature>
<keyword evidence="7 14" id="KW-0067">ATP-binding</keyword>
<name>A0A1U7LMK2_NEOID</name>
<dbReference type="InterPro" id="IPR000629">
    <property type="entry name" value="RNA-helicase_DEAD-box_CS"/>
</dbReference>
<dbReference type="InterPro" id="IPR057479">
    <property type="entry name" value="PRP28/DDX23-like_helical"/>
</dbReference>
<dbReference type="GO" id="GO:0003676">
    <property type="term" value="F:nucleic acid binding"/>
    <property type="evidence" value="ECO:0007669"/>
    <property type="project" value="InterPro"/>
</dbReference>
<evidence type="ECO:0000256" key="5">
    <source>
        <dbReference type="ARBA" id="ARBA00022801"/>
    </source>
</evidence>
<dbReference type="Gene3D" id="3.40.50.300">
    <property type="entry name" value="P-loop containing nucleotide triphosphate hydrolases"/>
    <property type="match status" value="2"/>
</dbReference>
<dbReference type="PROSITE" id="PS51195">
    <property type="entry name" value="Q_MOTIF"/>
    <property type="match status" value="1"/>
</dbReference>
<dbReference type="InterPro" id="IPR014001">
    <property type="entry name" value="Helicase_ATP-bd"/>
</dbReference>
<dbReference type="EMBL" id="LXFE01001251">
    <property type="protein sequence ID" value="OLL23772.1"/>
    <property type="molecule type" value="Genomic_DNA"/>
</dbReference>
<keyword evidence="20" id="KW-1185">Reference proteome</keyword>
<dbReference type="GO" id="GO:0005524">
    <property type="term" value="F:ATP binding"/>
    <property type="evidence" value="ECO:0007669"/>
    <property type="project" value="UniProtKB-KW"/>
</dbReference>
<dbReference type="InterPro" id="IPR014014">
    <property type="entry name" value="RNA_helicase_DEAD_Q_motif"/>
</dbReference>
<dbReference type="PROSITE" id="PS51192">
    <property type="entry name" value="HELICASE_ATP_BIND_1"/>
    <property type="match status" value="1"/>
</dbReference>
<reference evidence="19 20" key="1">
    <citation type="submission" date="2016-04" db="EMBL/GenBank/DDBJ databases">
        <title>Evolutionary innovation and constraint leading to complex multicellularity in the Ascomycota.</title>
        <authorList>
            <person name="Cisse O."/>
            <person name="Nguyen A."/>
            <person name="Hewitt D.A."/>
            <person name="Jedd G."/>
            <person name="Stajich J.E."/>
        </authorList>
    </citation>
    <scope>NUCLEOTIDE SEQUENCE [LARGE SCALE GENOMIC DNA]</scope>
    <source>
        <strain evidence="19 20">DAH-3</strain>
    </source>
</reference>
<evidence type="ECO:0000256" key="3">
    <source>
        <dbReference type="ARBA" id="ARBA00022664"/>
    </source>
</evidence>
<dbReference type="CDD" id="cd18787">
    <property type="entry name" value="SF2_C_DEAD"/>
    <property type="match status" value="1"/>
</dbReference>
<dbReference type="SUPFAM" id="SSF52540">
    <property type="entry name" value="P-loop containing nucleoside triphosphate hydrolases"/>
    <property type="match status" value="1"/>
</dbReference>
<feature type="domain" description="Helicase C-terminal" evidence="17">
    <location>
        <begin position="529"/>
        <end position="691"/>
    </location>
</feature>
<feature type="compositionally biased region" description="Basic and acidic residues" evidence="15">
    <location>
        <begin position="684"/>
        <end position="694"/>
    </location>
</feature>
<dbReference type="STRING" id="1198029.A0A1U7LMK2"/>
<evidence type="ECO:0000256" key="14">
    <source>
        <dbReference type="RuleBase" id="RU000492"/>
    </source>
</evidence>
<organism evidence="19 20">
    <name type="scientific">Neolecta irregularis (strain DAH-3)</name>
    <dbReference type="NCBI Taxonomy" id="1198029"/>
    <lineage>
        <taxon>Eukaryota</taxon>
        <taxon>Fungi</taxon>
        <taxon>Dikarya</taxon>
        <taxon>Ascomycota</taxon>
        <taxon>Taphrinomycotina</taxon>
        <taxon>Neolectales</taxon>
        <taxon>Neolectaceae</taxon>
        <taxon>Neolecta</taxon>
    </lineage>
</organism>
<dbReference type="GO" id="GO:0000398">
    <property type="term" value="P:mRNA splicing, via spliceosome"/>
    <property type="evidence" value="ECO:0007669"/>
    <property type="project" value="UniProtKB-ARBA"/>
</dbReference>
<evidence type="ECO:0000256" key="13">
    <source>
        <dbReference type="PROSITE-ProRule" id="PRU00552"/>
    </source>
</evidence>
<evidence type="ECO:0000259" key="16">
    <source>
        <dbReference type="PROSITE" id="PS51192"/>
    </source>
</evidence>
<dbReference type="AlphaFoldDB" id="A0A1U7LMK2"/>